<feature type="region of interest" description="Disordered" evidence="1">
    <location>
        <begin position="415"/>
        <end position="436"/>
    </location>
</feature>
<dbReference type="PANTHER" id="PTHR15435">
    <property type="entry name" value="KICSTOR COMPLEX PROTEIN KAPTIN"/>
    <property type="match status" value="1"/>
</dbReference>
<sequence>MLPDIKGMCPFVEDSFSRFPSQSNIYGLCQAGEQELLAATLKGKVVCFRYQDLQKKIRPVAREIQFTYIPVDAEIVSIDAFNKSAPERGMVVGITFIKDSGDKATPFLNIYCDYEPGSEFNLESIAQSCLNLELQFTPFQLYHTEVHCGDGSSETVFLLSGHDQLIHLYKENASLHQFEEQPVERLFPELQELPSNVLWLNVLSIDQNRRLTAFGCQNGSVGLSLVNQKGPEILQNWRVQHDSPISTVLLFPLKQQHQSPDTNICCLFCTMCLVECKINVCVFRDVEQYGLSRQLCLAESDQCDAVLCALVVDLDFDGQHELLLGTYGQDLLCYKFHQPTGAFEDKLQLLWRRSFKSPLLSLIYLDLDGDGLRELAVLTLKGLHILQHSLKTTADLVLHRLSTLVSRLPISSKDQSIKNQDGEEGTAARYSCPLKE</sequence>
<dbReference type="GO" id="GO:0034198">
    <property type="term" value="P:cellular response to amino acid starvation"/>
    <property type="evidence" value="ECO:0007669"/>
    <property type="project" value="TreeGrafter"/>
</dbReference>
<reference evidence="2" key="1">
    <citation type="submission" date="2025-08" db="UniProtKB">
        <authorList>
            <consortium name="Ensembl"/>
        </authorList>
    </citation>
    <scope>IDENTIFICATION</scope>
</reference>
<accession>A0A671KVC8</accession>
<dbReference type="SUPFAM" id="SSF69318">
    <property type="entry name" value="Integrin alpha N-terminal domain"/>
    <property type="match status" value="1"/>
</dbReference>
<dbReference type="GO" id="GO:0030027">
    <property type="term" value="C:lamellipodium"/>
    <property type="evidence" value="ECO:0007669"/>
    <property type="project" value="TreeGrafter"/>
</dbReference>
<dbReference type="Proteomes" id="UP000472260">
    <property type="component" value="Unassembled WGS sequence"/>
</dbReference>
<dbReference type="InterPro" id="IPR029982">
    <property type="entry name" value="Kptn"/>
</dbReference>
<evidence type="ECO:0000256" key="1">
    <source>
        <dbReference type="SAM" id="MobiDB-lite"/>
    </source>
</evidence>
<name>A0A671KVC8_9TELE</name>
<dbReference type="GO" id="GO:0015629">
    <property type="term" value="C:actin cytoskeleton"/>
    <property type="evidence" value="ECO:0007669"/>
    <property type="project" value="InterPro"/>
</dbReference>
<proteinExistence type="predicted"/>
<evidence type="ECO:0000313" key="3">
    <source>
        <dbReference type="Proteomes" id="UP000472260"/>
    </source>
</evidence>
<dbReference type="GO" id="GO:0007015">
    <property type="term" value="P:actin filament organization"/>
    <property type="evidence" value="ECO:0007669"/>
    <property type="project" value="InterPro"/>
</dbReference>
<evidence type="ECO:0000313" key="2">
    <source>
        <dbReference type="Ensembl" id="ENSSANP00000009528.1"/>
    </source>
</evidence>
<keyword evidence="3" id="KW-1185">Reference proteome</keyword>
<reference evidence="2" key="2">
    <citation type="submission" date="2025-09" db="UniProtKB">
        <authorList>
            <consortium name="Ensembl"/>
        </authorList>
    </citation>
    <scope>IDENTIFICATION</scope>
</reference>
<dbReference type="GO" id="GO:0051015">
    <property type="term" value="F:actin filament binding"/>
    <property type="evidence" value="ECO:0007669"/>
    <property type="project" value="TreeGrafter"/>
</dbReference>
<protein>
    <recommendedName>
        <fullName evidence="4">Kaptin (actin binding protein)</fullName>
    </recommendedName>
</protein>
<dbReference type="Ensembl" id="ENSSANT00000010204.1">
    <property type="protein sequence ID" value="ENSSANP00000009528.1"/>
    <property type="gene ID" value="ENSSANG00000005196.1"/>
</dbReference>
<dbReference type="InterPro" id="IPR028994">
    <property type="entry name" value="Integrin_alpha_N"/>
</dbReference>
<dbReference type="AlphaFoldDB" id="A0A671KVC8"/>
<gene>
    <name evidence="2" type="primary">kptn</name>
</gene>
<dbReference type="GO" id="GO:0140007">
    <property type="term" value="C:KICSTOR complex"/>
    <property type="evidence" value="ECO:0007669"/>
    <property type="project" value="TreeGrafter"/>
</dbReference>
<evidence type="ECO:0008006" key="4">
    <source>
        <dbReference type="Google" id="ProtNLM"/>
    </source>
</evidence>
<dbReference type="GO" id="GO:1904262">
    <property type="term" value="P:negative regulation of TORC1 signaling"/>
    <property type="evidence" value="ECO:0007669"/>
    <property type="project" value="TreeGrafter"/>
</dbReference>
<dbReference type="PANTHER" id="PTHR15435:SF2">
    <property type="entry name" value="KICSTOR COMPLEX PROTEIN KAPTIN"/>
    <property type="match status" value="1"/>
</dbReference>
<organism evidence="2 3">
    <name type="scientific">Sinocyclocheilus anshuiensis</name>
    <dbReference type="NCBI Taxonomy" id="1608454"/>
    <lineage>
        <taxon>Eukaryota</taxon>
        <taxon>Metazoa</taxon>
        <taxon>Chordata</taxon>
        <taxon>Craniata</taxon>
        <taxon>Vertebrata</taxon>
        <taxon>Euteleostomi</taxon>
        <taxon>Actinopterygii</taxon>
        <taxon>Neopterygii</taxon>
        <taxon>Teleostei</taxon>
        <taxon>Ostariophysi</taxon>
        <taxon>Cypriniformes</taxon>
        <taxon>Cyprinidae</taxon>
        <taxon>Cyprininae</taxon>
        <taxon>Sinocyclocheilus</taxon>
    </lineage>
</organism>